<dbReference type="AlphaFoldDB" id="A0A7D4QMP3"/>
<dbReference type="SUPFAM" id="SSF53067">
    <property type="entry name" value="Actin-like ATPase domain"/>
    <property type="match status" value="1"/>
</dbReference>
<sequence>MAKKAIGIDVGGTGIKAALVDIKRGALLSERIRIATPEGGEPEDIAKACQGILEDLGVNVRNFPVGVCFPAVVKHGFTQSAANVSKRWIGLNADELFETNLGRHAHVINDADAAGVAEIKFGAGQNSHGLTIMTTLGTGIGTALFYNGVLIPNAELGHLEIEGVDYETKAAYSAMERENLSFESWAERLQKYYSALERLLVPDLFIVGGGISKQHEKFLPLLNLKTPIVPATTKNSAGIIGAAALAYASGTN</sequence>
<name>A0A7D4QMP3_9MICO</name>
<keyword evidence="3" id="KW-1185">Reference proteome</keyword>
<dbReference type="NCBIfam" id="NF045942">
    <property type="entry name" value="PolPhglucPhase"/>
    <property type="match status" value="1"/>
</dbReference>
<dbReference type="CDD" id="cd24058">
    <property type="entry name" value="ASKHA_NBD_ROK_PPGK"/>
    <property type="match status" value="1"/>
</dbReference>
<dbReference type="Gene3D" id="3.30.420.40">
    <property type="match status" value="2"/>
</dbReference>
<dbReference type="InterPro" id="IPR043129">
    <property type="entry name" value="ATPase_NBD"/>
</dbReference>
<evidence type="ECO:0000313" key="3">
    <source>
        <dbReference type="Proteomes" id="UP000501003"/>
    </source>
</evidence>
<dbReference type="PANTHER" id="PTHR18964:SF146">
    <property type="entry name" value="POLYPHOSPHATE GLUCOKINASE"/>
    <property type="match status" value="1"/>
</dbReference>
<evidence type="ECO:0000256" key="1">
    <source>
        <dbReference type="ARBA" id="ARBA00006479"/>
    </source>
</evidence>
<protein>
    <submittedName>
        <fullName evidence="2">ROK family protein</fullName>
    </submittedName>
</protein>
<dbReference type="KEGG" id="aqg:HRU87_03210"/>
<organism evidence="2 3">
    <name type="scientific">Aquiluna borgnonia</name>
    <dbReference type="NCBI Taxonomy" id="2499157"/>
    <lineage>
        <taxon>Bacteria</taxon>
        <taxon>Bacillati</taxon>
        <taxon>Actinomycetota</taxon>
        <taxon>Actinomycetes</taxon>
        <taxon>Micrococcales</taxon>
        <taxon>Microbacteriaceae</taxon>
        <taxon>Luna cluster</taxon>
        <taxon>Luna-1 subcluster</taxon>
        <taxon>Aquiluna</taxon>
    </lineage>
</organism>
<dbReference type="PANTHER" id="PTHR18964">
    <property type="entry name" value="ROK (REPRESSOR, ORF, KINASE) FAMILY"/>
    <property type="match status" value="1"/>
</dbReference>
<evidence type="ECO:0000313" key="2">
    <source>
        <dbReference type="EMBL" id="QKJ25207.1"/>
    </source>
</evidence>
<reference evidence="2 3" key="1">
    <citation type="submission" date="2020-05" db="EMBL/GenBank/DDBJ databases">
        <title>Aquirufa sp. strain 15G-AUS-rot a new Aquirufa species.</title>
        <authorList>
            <person name="Pitt A."/>
            <person name="Hahn M.W."/>
        </authorList>
    </citation>
    <scope>NUCLEOTIDE SEQUENCE [LARGE SCALE GENOMIC DNA]</scope>
    <source>
        <strain evidence="2 3">15G-AUS-rot</strain>
    </source>
</reference>
<dbReference type="Proteomes" id="UP000501003">
    <property type="component" value="Chromosome"/>
</dbReference>
<dbReference type="EMBL" id="CP054056">
    <property type="protein sequence ID" value="QKJ25207.1"/>
    <property type="molecule type" value="Genomic_DNA"/>
</dbReference>
<accession>A0A7D4QMP3</accession>
<gene>
    <name evidence="2" type="ORF">HRU87_03210</name>
</gene>
<dbReference type="RefSeq" id="WP_173493504.1">
    <property type="nucleotide sequence ID" value="NZ_CP054056.1"/>
</dbReference>
<proteinExistence type="inferred from homology"/>
<dbReference type="Pfam" id="PF00480">
    <property type="entry name" value="ROK"/>
    <property type="match status" value="1"/>
</dbReference>
<comment type="similarity">
    <text evidence="1">Belongs to the ROK (NagC/XylR) family.</text>
</comment>
<dbReference type="InterPro" id="IPR000600">
    <property type="entry name" value="ROK"/>
</dbReference>